<gene>
    <name evidence="1" type="ORF">GCM10023184_26560</name>
</gene>
<protein>
    <submittedName>
        <fullName evidence="1">Glyoxalase</fullName>
    </submittedName>
</protein>
<dbReference type="RefSeq" id="WP_345256239.1">
    <property type="nucleotide sequence ID" value="NZ_BAABGY010000007.1"/>
</dbReference>
<organism evidence="1 2">
    <name type="scientific">Flaviaesturariibacter amylovorans</name>
    <dbReference type="NCBI Taxonomy" id="1084520"/>
    <lineage>
        <taxon>Bacteria</taxon>
        <taxon>Pseudomonadati</taxon>
        <taxon>Bacteroidota</taxon>
        <taxon>Chitinophagia</taxon>
        <taxon>Chitinophagales</taxon>
        <taxon>Chitinophagaceae</taxon>
        <taxon>Flaviaestuariibacter</taxon>
    </lineage>
</organism>
<accession>A0ABP8H2Z1</accession>
<name>A0ABP8H2Z1_9BACT</name>
<evidence type="ECO:0000313" key="2">
    <source>
        <dbReference type="Proteomes" id="UP001501725"/>
    </source>
</evidence>
<sequence length="135" mass="15505">MHTPENVGNESIRPVLQSARSLRPFIGAKDFALSRSFYRAIGFEEAEISPDMSVFTAGGQAFYLQDYYVREWVDNTMLFLEVEDADRCWEALHALDLPARFPGARLLPVRAESWGRECFLHDPSGVLWHFGQFFD</sequence>
<dbReference type="SUPFAM" id="SSF54593">
    <property type="entry name" value="Glyoxalase/Bleomycin resistance protein/Dihydroxybiphenyl dioxygenase"/>
    <property type="match status" value="1"/>
</dbReference>
<dbReference type="Gene3D" id="3.10.180.10">
    <property type="entry name" value="2,3-Dihydroxybiphenyl 1,2-Dioxygenase, domain 1"/>
    <property type="match status" value="1"/>
</dbReference>
<dbReference type="Proteomes" id="UP001501725">
    <property type="component" value="Unassembled WGS sequence"/>
</dbReference>
<reference evidence="2" key="1">
    <citation type="journal article" date="2019" name="Int. J. Syst. Evol. Microbiol.">
        <title>The Global Catalogue of Microorganisms (GCM) 10K type strain sequencing project: providing services to taxonomists for standard genome sequencing and annotation.</title>
        <authorList>
            <consortium name="The Broad Institute Genomics Platform"/>
            <consortium name="The Broad Institute Genome Sequencing Center for Infectious Disease"/>
            <person name="Wu L."/>
            <person name="Ma J."/>
        </authorList>
    </citation>
    <scope>NUCLEOTIDE SEQUENCE [LARGE SCALE GENOMIC DNA]</scope>
    <source>
        <strain evidence="2">JCM 17919</strain>
    </source>
</reference>
<comment type="caution">
    <text evidence="1">The sequence shown here is derived from an EMBL/GenBank/DDBJ whole genome shotgun (WGS) entry which is preliminary data.</text>
</comment>
<dbReference type="EMBL" id="BAABGY010000007">
    <property type="protein sequence ID" value="GAA4333409.1"/>
    <property type="molecule type" value="Genomic_DNA"/>
</dbReference>
<evidence type="ECO:0000313" key="1">
    <source>
        <dbReference type="EMBL" id="GAA4333409.1"/>
    </source>
</evidence>
<dbReference type="InterPro" id="IPR029068">
    <property type="entry name" value="Glyas_Bleomycin-R_OHBP_Dase"/>
</dbReference>
<proteinExistence type="predicted"/>
<keyword evidence="2" id="KW-1185">Reference proteome</keyword>